<dbReference type="EMBL" id="CP061855">
    <property type="protein sequence ID" value="QOD58004.1"/>
    <property type="molecule type" value="Genomic_DNA"/>
</dbReference>
<dbReference type="EMBL" id="AP018046">
    <property type="protein sequence ID" value="BAX55885.1"/>
    <property type="molecule type" value="Genomic_DNA"/>
</dbReference>
<dbReference type="InterPro" id="IPR036737">
    <property type="entry name" value="OmpA-like_sf"/>
</dbReference>
<reference evidence="6 8" key="3">
    <citation type="submission" date="2020-09" db="EMBL/GenBank/DDBJ databases">
        <title>Complete, closed and curated genome sequences of Photobacterium damselae subsp. piscicida isolates from Australia indicate localised evolution and additional plasmid-borne pathogenicity mechanisms.</title>
        <authorList>
            <person name="Baseggio L."/>
            <person name="Silayeva O."/>
            <person name="Buller N."/>
            <person name="Landos M."/>
            <person name="Engelstaedter J."/>
            <person name="Barnes A.C."/>
        </authorList>
    </citation>
    <scope>NUCLEOTIDE SEQUENCE [LARGE SCALE GENOMIC DNA]</scope>
    <source>
        <strain evidence="6 8">AS-16-0540-1</strain>
    </source>
</reference>
<dbReference type="AlphaFoldDB" id="A0A1V1VCY8"/>
<evidence type="ECO:0000313" key="7">
    <source>
        <dbReference type="Proteomes" id="UP000218676"/>
    </source>
</evidence>
<dbReference type="InterPro" id="IPR006664">
    <property type="entry name" value="OMP_bac"/>
</dbReference>
<name>A0A1V1VCY8_PHODP</name>
<dbReference type="InterPro" id="IPR006665">
    <property type="entry name" value="OmpA-like"/>
</dbReference>
<dbReference type="PRINTS" id="PR01021">
    <property type="entry name" value="OMPADOMAIN"/>
</dbReference>
<reference evidence="5" key="1">
    <citation type="journal article" date="2017" name="Genome Announc.">
        <title>Whole-Genome Sequence of Photobacterium damselae subsp. piscicida Strain 91-197, Isolated from Hybrid Striped Bass (Morone sp.) in the United States.</title>
        <authorList>
            <person name="Teru Y."/>
            <person name="Hikima J."/>
            <person name="Kono T."/>
            <person name="Sakai M."/>
            <person name="Takano T."/>
            <person name="Hawke J.P."/>
            <person name="Takeyama H."/>
            <person name="Aoki T."/>
        </authorList>
    </citation>
    <scope>NUCLEOTIDE SEQUENCE</scope>
    <source>
        <strain evidence="5">91-197</strain>
    </source>
</reference>
<evidence type="ECO:0000313" key="5">
    <source>
        <dbReference type="EMBL" id="BAX55885.1"/>
    </source>
</evidence>
<dbReference type="Pfam" id="PF00691">
    <property type="entry name" value="OmpA"/>
    <property type="match status" value="1"/>
</dbReference>
<dbReference type="PROSITE" id="PS51123">
    <property type="entry name" value="OMPA_2"/>
    <property type="match status" value="1"/>
</dbReference>
<gene>
    <name evidence="6" type="ORF">IC627_19320</name>
    <name evidence="5" type="ORF">PDPUS_2_01300</name>
</gene>
<keyword evidence="2 3" id="KW-0472">Membrane</keyword>
<accession>A0A1V1VCY8</accession>
<evidence type="ECO:0000256" key="1">
    <source>
        <dbReference type="ARBA" id="ARBA00004370"/>
    </source>
</evidence>
<dbReference type="Proteomes" id="UP000218676">
    <property type="component" value="Chromosome 2"/>
</dbReference>
<feature type="domain" description="OmpA-like" evidence="4">
    <location>
        <begin position="1"/>
        <end position="67"/>
    </location>
</feature>
<dbReference type="Proteomes" id="UP000516656">
    <property type="component" value="Chromosome 2"/>
</dbReference>
<dbReference type="GO" id="GO:0016020">
    <property type="term" value="C:membrane"/>
    <property type="evidence" value="ECO:0007669"/>
    <property type="project" value="UniProtKB-SubCell"/>
</dbReference>
<evidence type="ECO:0000256" key="2">
    <source>
        <dbReference type="ARBA" id="ARBA00023136"/>
    </source>
</evidence>
<evidence type="ECO:0000313" key="6">
    <source>
        <dbReference type="EMBL" id="QOD58004.1"/>
    </source>
</evidence>
<sequence length="67" mass="7936">MPNNISFKLKPIIKRLKERLRSKLYITGYADIVGDEYYNQKLSERRAVAVYNSMRDNLLDVSDSRIR</sequence>
<comment type="subcellular location">
    <subcellularLocation>
        <location evidence="1">Membrane</location>
    </subcellularLocation>
</comment>
<organism evidence="6 8">
    <name type="scientific">Photobacterium damsela subsp. piscicida</name>
    <name type="common">Pasteurella piscicida</name>
    <dbReference type="NCBI Taxonomy" id="38294"/>
    <lineage>
        <taxon>Bacteria</taxon>
        <taxon>Pseudomonadati</taxon>
        <taxon>Pseudomonadota</taxon>
        <taxon>Gammaproteobacteria</taxon>
        <taxon>Vibrionales</taxon>
        <taxon>Vibrionaceae</taxon>
        <taxon>Photobacterium</taxon>
    </lineage>
</organism>
<dbReference type="Gene3D" id="3.30.1330.60">
    <property type="entry name" value="OmpA-like domain"/>
    <property type="match status" value="1"/>
</dbReference>
<dbReference type="SUPFAM" id="SSF103088">
    <property type="entry name" value="OmpA-like"/>
    <property type="match status" value="1"/>
</dbReference>
<reference evidence="7" key="2">
    <citation type="submission" date="2017-05" db="EMBL/GenBank/DDBJ databases">
        <title>Whole genome sequence of fish pathogenic bacteria, Photobacterium damselae subsp. piscicida, strain 91-197, isolated from hybrid striped bass (Morone sp.) in USA.</title>
        <authorList>
            <person name="Teru Y."/>
            <person name="Hikima J."/>
            <person name="Kono T."/>
            <person name="Sakai M."/>
            <person name="Takano T."/>
            <person name="Hawke J.P."/>
            <person name="Takeyama H."/>
            <person name="Aoki T."/>
        </authorList>
    </citation>
    <scope>NUCLEOTIDE SEQUENCE [LARGE SCALE GENOMIC DNA]</scope>
    <source>
        <strain evidence="7">91-197</strain>
    </source>
</reference>
<evidence type="ECO:0000259" key="4">
    <source>
        <dbReference type="PROSITE" id="PS51123"/>
    </source>
</evidence>
<evidence type="ECO:0000313" key="8">
    <source>
        <dbReference type="Proteomes" id="UP000516656"/>
    </source>
</evidence>
<proteinExistence type="predicted"/>
<protein>
    <submittedName>
        <fullName evidence="6">OmpA family protein</fullName>
    </submittedName>
</protein>
<evidence type="ECO:0000256" key="3">
    <source>
        <dbReference type="PROSITE-ProRule" id="PRU00473"/>
    </source>
</evidence>